<evidence type="ECO:0000259" key="1">
    <source>
        <dbReference type="PROSITE" id="PS50003"/>
    </source>
</evidence>
<dbReference type="EMBL" id="SAYW01000004">
    <property type="protein sequence ID" value="RWU06407.1"/>
    <property type="molecule type" value="Genomic_DNA"/>
</dbReference>
<evidence type="ECO:0000313" key="3">
    <source>
        <dbReference type="EMBL" id="RWU06407.1"/>
    </source>
</evidence>
<dbReference type="Gene3D" id="3.10.180.10">
    <property type="entry name" value="2,3-Dihydroxybiphenyl 1,2-Dioxygenase, domain 1"/>
    <property type="match status" value="1"/>
</dbReference>
<dbReference type="SUPFAM" id="SSF54593">
    <property type="entry name" value="Glyoxalase/Bleomycin resistance protein/Dihydroxybiphenyl dioxygenase"/>
    <property type="match status" value="1"/>
</dbReference>
<feature type="domain" description="VOC" evidence="2">
    <location>
        <begin position="4"/>
        <end position="129"/>
    </location>
</feature>
<reference evidence="3 4" key="1">
    <citation type="submission" date="2018-06" db="EMBL/GenBank/DDBJ databases">
        <title>Pedobacter endophyticus sp. nov., an endophytic bacterium isolated from a leaf of Triticum aestivum.</title>
        <authorList>
            <person name="Zhang L."/>
        </authorList>
    </citation>
    <scope>NUCLEOTIDE SEQUENCE [LARGE SCALE GENOMIC DNA]</scope>
    <source>
        <strain evidence="3 4">CM134L-2</strain>
    </source>
</reference>
<dbReference type="AlphaFoldDB" id="A0A443YRI2"/>
<dbReference type="PROSITE" id="PS51819">
    <property type="entry name" value="VOC"/>
    <property type="match status" value="1"/>
</dbReference>
<keyword evidence="4" id="KW-1185">Reference proteome</keyword>
<dbReference type="InterPro" id="IPR004360">
    <property type="entry name" value="Glyas_Fos-R_dOase_dom"/>
</dbReference>
<dbReference type="PROSITE" id="PS50003">
    <property type="entry name" value="PH_DOMAIN"/>
    <property type="match status" value="1"/>
</dbReference>
<evidence type="ECO:0000313" key="4">
    <source>
        <dbReference type="Proteomes" id="UP000284120"/>
    </source>
</evidence>
<dbReference type="Proteomes" id="UP000284120">
    <property type="component" value="Unassembled WGS sequence"/>
</dbReference>
<dbReference type="InterPro" id="IPR001849">
    <property type="entry name" value="PH_domain"/>
</dbReference>
<organism evidence="3 4">
    <name type="scientific">Pedobacter chitinilyticus</name>
    <dbReference type="NCBI Taxonomy" id="2233776"/>
    <lineage>
        <taxon>Bacteria</taxon>
        <taxon>Pseudomonadati</taxon>
        <taxon>Bacteroidota</taxon>
        <taxon>Sphingobacteriia</taxon>
        <taxon>Sphingobacteriales</taxon>
        <taxon>Sphingobacteriaceae</taxon>
        <taxon>Pedobacter</taxon>
    </lineage>
</organism>
<protein>
    <submittedName>
        <fullName evidence="3">Glyoxalase</fullName>
    </submittedName>
</protein>
<gene>
    <name evidence="3" type="ORF">DPV69_14055</name>
</gene>
<sequence length="132" mass="14651">MKTKKIWANLAVQDVERTRAFYTELGFTPNGHNNAPDLASFLFGDDKFIIHFFQKEALLSNMQGAFALAKEGNEVIFSLAADTDEEVNDWADAARKAGADIFQKPGRYGGYYFCAFADPDGHKFNVLSLAGM</sequence>
<comment type="caution">
    <text evidence="3">The sequence shown here is derived from an EMBL/GenBank/DDBJ whole genome shotgun (WGS) entry which is preliminary data.</text>
</comment>
<evidence type="ECO:0000259" key="2">
    <source>
        <dbReference type="PROSITE" id="PS51819"/>
    </source>
</evidence>
<dbReference type="Pfam" id="PF00903">
    <property type="entry name" value="Glyoxalase"/>
    <property type="match status" value="1"/>
</dbReference>
<dbReference type="PANTHER" id="PTHR36503">
    <property type="entry name" value="BLR2520 PROTEIN"/>
    <property type="match status" value="1"/>
</dbReference>
<proteinExistence type="predicted"/>
<dbReference type="OrthoDB" id="669651at2"/>
<dbReference type="PANTHER" id="PTHR36503:SF1">
    <property type="entry name" value="BLR2520 PROTEIN"/>
    <property type="match status" value="1"/>
</dbReference>
<dbReference type="InterPro" id="IPR029068">
    <property type="entry name" value="Glyas_Bleomycin-R_OHBP_Dase"/>
</dbReference>
<dbReference type="InterPro" id="IPR037523">
    <property type="entry name" value="VOC_core"/>
</dbReference>
<feature type="domain" description="PH" evidence="1">
    <location>
        <begin position="1"/>
        <end position="99"/>
    </location>
</feature>
<name>A0A443YRI2_9SPHI</name>
<accession>A0A443YRI2</accession>
<dbReference type="RefSeq" id="WP_113648017.1">
    <property type="nucleotide sequence ID" value="NZ_QMHN01000004.1"/>
</dbReference>